<accession>A0A368YM50</accession>
<dbReference type="OrthoDB" id="8454215at2"/>
<evidence type="ECO:0000313" key="1">
    <source>
        <dbReference type="EMBL" id="RCW81312.1"/>
    </source>
</evidence>
<proteinExistence type="predicted"/>
<dbReference type="RefSeq" id="WP_147274683.1">
    <property type="nucleotide sequence ID" value="NZ_QPJM01000011.1"/>
</dbReference>
<comment type="caution">
    <text evidence="1">The sequence shown here is derived from an EMBL/GenBank/DDBJ whole genome shotgun (WGS) entry which is preliminary data.</text>
</comment>
<gene>
    <name evidence="1" type="ORF">C7476_111174</name>
</gene>
<name>A0A368YM50_9HYPH</name>
<dbReference type="Proteomes" id="UP000253324">
    <property type="component" value="Unassembled WGS sequence"/>
</dbReference>
<dbReference type="EMBL" id="QPJM01000011">
    <property type="protein sequence ID" value="RCW81312.1"/>
    <property type="molecule type" value="Genomic_DNA"/>
</dbReference>
<evidence type="ECO:0000313" key="2">
    <source>
        <dbReference type="Proteomes" id="UP000253324"/>
    </source>
</evidence>
<sequence>MELHDLRGRLGKVNEDAEALIRDIQEMLRLSNMSGNREWMAMFNGMLKRYRDTIEANEEVIFRIDHHLTSAGD</sequence>
<reference evidence="1 2" key="1">
    <citation type="submission" date="2018-07" db="EMBL/GenBank/DDBJ databases">
        <title>Genomic Encyclopedia of Type Strains, Phase III (KMG-III): the genomes of soil and plant-associated and newly described type strains.</title>
        <authorList>
            <person name="Whitman W."/>
        </authorList>
    </citation>
    <scope>NUCLEOTIDE SEQUENCE [LARGE SCALE GENOMIC DNA]</scope>
    <source>
        <strain evidence="1 2">31-25a</strain>
    </source>
</reference>
<dbReference type="AlphaFoldDB" id="A0A368YM50"/>
<keyword evidence="2" id="KW-1185">Reference proteome</keyword>
<organism evidence="1 2">
    <name type="scientific">Phyllobacterium bourgognense</name>
    <dbReference type="NCBI Taxonomy" id="314236"/>
    <lineage>
        <taxon>Bacteria</taxon>
        <taxon>Pseudomonadati</taxon>
        <taxon>Pseudomonadota</taxon>
        <taxon>Alphaproteobacteria</taxon>
        <taxon>Hyphomicrobiales</taxon>
        <taxon>Phyllobacteriaceae</taxon>
        <taxon>Phyllobacterium</taxon>
    </lineage>
</organism>
<protein>
    <submittedName>
        <fullName evidence="1">Uncharacterized protein</fullName>
    </submittedName>
</protein>